<accession>A0A939PFS2</accession>
<dbReference type="EMBL" id="JAGEOJ010000006">
    <property type="protein sequence ID" value="MBO2448919.1"/>
    <property type="molecule type" value="Genomic_DNA"/>
</dbReference>
<dbReference type="Gene3D" id="3.40.430.10">
    <property type="entry name" value="Dihydrofolate Reductase, subunit A"/>
    <property type="match status" value="1"/>
</dbReference>
<name>A0A939PFS2_9ACTN</name>
<evidence type="ECO:0000313" key="2">
    <source>
        <dbReference type="EMBL" id="MBO2448919.1"/>
    </source>
</evidence>
<evidence type="ECO:0000259" key="1">
    <source>
        <dbReference type="Pfam" id="PF01872"/>
    </source>
</evidence>
<keyword evidence="3" id="KW-1185">Reference proteome</keyword>
<organism evidence="2 3">
    <name type="scientific">Actinomadura barringtoniae</name>
    <dbReference type="NCBI Taxonomy" id="1427535"/>
    <lineage>
        <taxon>Bacteria</taxon>
        <taxon>Bacillati</taxon>
        <taxon>Actinomycetota</taxon>
        <taxon>Actinomycetes</taxon>
        <taxon>Streptosporangiales</taxon>
        <taxon>Thermomonosporaceae</taxon>
        <taxon>Actinomadura</taxon>
    </lineage>
</organism>
<reference evidence="2" key="1">
    <citation type="submission" date="2021-03" db="EMBL/GenBank/DDBJ databases">
        <authorList>
            <person name="Kanchanasin P."/>
            <person name="Saeng-In P."/>
            <person name="Phongsopitanun W."/>
            <person name="Yuki M."/>
            <person name="Kudo T."/>
            <person name="Ohkuma M."/>
            <person name="Tanasupawat S."/>
        </authorList>
    </citation>
    <scope>NUCLEOTIDE SEQUENCE</scope>
    <source>
        <strain evidence="2">GKU 128</strain>
    </source>
</reference>
<dbReference type="RefSeq" id="WP_208256584.1">
    <property type="nucleotide sequence ID" value="NZ_JAGEOJ010000006.1"/>
</dbReference>
<dbReference type="InterPro" id="IPR002734">
    <property type="entry name" value="RibDG_C"/>
</dbReference>
<gene>
    <name evidence="2" type="ORF">J4573_17585</name>
</gene>
<dbReference type="SUPFAM" id="SSF53597">
    <property type="entry name" value="Dihydrofolate reductase-like"/>
    <property type="match status" value="1"/>
</dbReference>
<dbReference type="Proteomes" id="UP000669179">
    <property type="component" value="Unassembled WGS sequence"/>
</dbReference>
<dbReference type="GO" id="GO:0008703">
    <property type="term" value="F:5-amino-6-(5-phosphoribosylamino)uracil reductase activity"/>
    <property type="evidence" value="ECO:0007669"/>
    <property type="project" value="InterPro"/>
</dbReference>
<proteinExistence type="predicted"/>
<protein>
    <submittedName>
        <fullName evidence="2">Dihydrofolate reductase family protein</fullName>
    </submittedName>
</protein>
<dbReference type="Pfam" id="PF01872">
    <property type="entry name" value="RibD_C"/>
    <property type="match status" value="1"/>
</dbReference>
<dbReference type="GO" id="GO:0009231">
    <property type="term" value="P:riboflavin biosynthetic process"/>
    <property type="evidence" value="ECO:0007669"/>
    <property type="project" value="InterPro"/>
</dbReference>
<sequence length="198" mass="21215">MTKVIMGASMSLDGYIAGPNESGFDHLFAWHNNGEVEIPAAHEQWTFRPGRASEPVVREYLQVGAIVCGRRLFDLTQGWGGHHPLGAPVFVVTHNVPTDWPHPDAPFTFVTDGVESAVRQAQKAAGDSYVSIAAGNVGRQALEAGLVDEVRVELVPVFLGGGTRFADDIAGAPVALGNPRVIEGDRVTHLQYPVIPQS</sequence>
<evidence type="ECO:0000313" key="3">
    <source>
        <dbReference type="Proteomes" id="UP000669179"/>
    </source>
</evidence>
<comment type="caution">
    <text evidence="2">The sequence shown here is derived from an EMBL/GenBank/DDBJ whole genome shotgun (WGS) entry which is preliminary data.</text>
</comment>
<feature type="domain" description="Bacterial bifunctional deaminase-reductase C-terminal" evidence="1">
    <location>
        <begin position="3"/>
        <end position="168"/>
    </location>
</feature>
<dbReference type="AlphaFoldDB" id="A0A939PFS2"/>
<dbReference type="InterPro" id="IPR024072">
    <property type="entry name" value="DHFR-like_dom_sf"/>
</dbReference>